<dbReference type="EMBL" id="JADOUF010000001">
    <property type="protein sequence ID" value="MBG6141637.1"/>
    <property type="molecule type" value="Genomic_DNA"/>
</dbReference>
<organism evidence="3 4">
    <name type="scientific">Longispora fulva</name>
    <dbReference type="NCBI Taxonomy" id="619741"/>
    <lineage>
        <taxon>Bacteria</taxon>
        <taxon>Bacillati</taxon>
        <taxon>Actinomycetota</taxon>
        <taxon>Actinomycetes</taxon>
        <taxon>Micromonosporales</taxon>
        <taxon>Micromonosporaceae</taxon>
        <taxon>Longispora</taxon>
    </lineage>
</organism>
<evidence type="ECO:0000313" key="3">
    <source>
        <dbReference type="EMBL" id="MBG6141637.1"/>
    </source>
</evidence>
<proteinExistence type="predicted"/>
<dbReference type="InterPro" id="IPR040688">
    <property type="entry name" value="SLATT_2"/>
</dbReference>
<keyword evidence="1" id="KW-1133">Transmembrane helix</keyword>
<comment type="caution">
    <text evidence="3">The sequence shown here is derived from an EMBL/GenBank/DDBJ whole genome shotgun (WGS) entry which is preliminary data.</text>
</comment>
<sequence length="199" mass="22082">MSKDLELHAFPTLTWDDGDPRAQLQRLYSWGERTALDAIGWYMGRKPRTARRSQLLRAGSIVFATLGGAVPVAALAAARPALANWGFVLLALAAGSMAFDRFFGYSASWARHLTAAATLRGLLAEYQLTWTVEMVALAGREPDQAETVRLIGVVRGFVSGVNDTMRAEMENWLTEFHSRLAELETRVEQSHNRTPHTHT</sequence>
<protein>
    <recommendedName>
        <fullName evidence="2">SMODS and SLOG-associating 2TM effector domain-containing protein</fullName>
    </recommendedName>
</protein>
<dbReference type="RefSeq" id="WP_197008026.1">
    <property type="nucleotide sequence ID" value="NZ_BONS01000013.1"/>
</dbReference>
<feature type="transmembrane region" description="Helical" evidence="1">
    <location>
        <begin position="82"/>
        <end position="103"/>
    </location>
</feature>
<keyword evidence="1" id="KW-0472">Membrane</keyword>
<evidence type="ECO:0000259" key="2">
    <source>
        <dbReference type="Pfam" id="PF18183"/>
    </source>
</evidence>
<evidence type="ECO:0000256" key="1">
    <source>
        <dbReference type="SAM" id="Phobius"/>
    </source>
</evidence>
<reference evidence="3" key="1">
    <citation type="submission" date="2020-11" db="EMBL/GenBank/DDBJ databases">
        <title>Sequencing the genomes of 1000 actinobacteria strains.</title>
        <authorList>
            <person name="Klenk H.-P."/>
        </authorList>
    </citation>
    <scope>NUCLEOTIDE SEQUENCE</scope>
    <source>
        <strain evidence="3">DSM 45356</strain>
    </source>
</reference>
<evidence type="ECO:0000313" key="4">
    <source>
        <dbReference type="Proteomes" id="UP000622552"/>
    </source>
</evidence>
<accession>A0A8J7GQN7</accession>
<keyword evidence="4" id="KW-1185">Reference proteome</keyword>
<name>A0A8J7GQN7_9ACTN</name>
<dbReference type="AlphaFoldDB" id="A0A8J7GQN7"/>
<dbReference type="NCBIfam" id="NF033633">
    <property type="entry name" value="SLATT_2"/>
    <property type="match status" value="1"/>
</dbReference>
<dbReference type="Pfam" id="PF18183">
    <property type="entry name" value="SLATT_2"/>
    <property type="match status" value="1"/>
</dbReference>
<dbReference type="NCBIfam" id="NF033634">
    <property type="entry name" value="SLATT_1"/>
    <property type="match status" value="1"/>
</dbReference>
<dbReference type="Proteomes" id="UP000622552">
    <property type="component" value="Unassembled WGS sequence"/>
</dbReference>
<feature type="domain" description="SMODS and SLOG-associating 2TM effector" evidence="2">
    <location>
        <begin position="4"/>
        <end position="187"/>
    </location>
</feature>
<feature type="transmembrane region" description="Helical" evidence="1">
    <location>
        <begin position="55"/>
        <end position="76"/>
    </location>
</feature>
<gene>
    <name evidence="3" type="ORF">IW245_007831</name>
</gene>
<keyword evidence="1" id="KW-0812">Transmembrane</keyword>